<name>A0A1G6NKS1_9BACI</name>
<dbReference type="PANTHER" id="PTHR42981">
    <property type="entry name" value="PYRUVATE DEHYDROGENASE [UBIQUINONE]"/>
    <property type="match status" value="1"/>
</dbReference>
<dbReference type="InterPro" id="IPR011766">
    <property type="entry name" value="TPP_enzyme_TPP-bd"/>
</dbReference>
<dbReference type="PROSITE" id="PS00187">
    <property type="entry name" value="TPP_ENZYMES"/>
    <property type="match status" value="1"/>
</dbReference>
<sequence>MSLVQIVTWVVLSVPLPMIELKTQTDFSCLGFFVVKKGYIQKEDKLETGDGNVFERRTGEVLADQLIDWGADHVYGIPGDSVNEFISDLHKKEDELQFIQVRHEEAGALAAAAYAKLTGKLGVCLSIAGPGAVHLLNGLYDAREDKAPVLAIVGQVPSNELGTGAFQEVKLEQMFEDVAVFNERAESFEQLPDLLNQAIREAYANSGVSVLVVSDDLFAQKHPEKPGKTSANYAKPRIAPAKQDLQEAVKLINQAKKPIILAGKGAKHARTELLTFAEHIESPIILSLLGKGIIPDHHSYNLGQHGQIGTTPSYEAINEADLLLLVGTSFPYRTFLPDNLPAIQIDNRPSTIGSIYPVEVGLPGDSKEVLQELTELTEEKQDTAYVEKYQEKMKDWHTQLQIQKKREESPIQPPQIMYALENNMDKDAVISCDVGNVTVWTTRYLPLTQQDFVVSGRLATMGCGLPGAIASKLAYPDKQSIAICGDGGFSMNMQDFVTAVKYDLPVKVIVLNNSQLGLIKFEQATIGASNYGIDMGEMNFAQFGQSCGGEGYRVEKFEDLETSIKQAFLSDKPAIIDVVIEDMAPLPGKISYQQAVKYTEYLIKEFFSTGKIELPNMKESVKRLLK</sequence>
<keyword evidence="7" id="KW-0670">Pyruvate</keyword>
<dbReference type="AlphaFoldDB" id="A0A1G6NKS1"/>
<evidence type="ECO:0000259" key="4">
    <source>
        <dbReference type="Pfam" id="PF00205"/>
    </source>
</evidence>
<dbReference type="EMBL" id="FMZB01000003">
    <property type="protein sequence ID" value="SDC68540.1"/>
    <property type="molecule type" value="Genomic_DNA"/>
</dbReference>
<evidence type="ECO:0000256" key="3">
    <source>
        <dbReference type="RuleBase" id="RU362132"/>
    </source>
</evidence>
<feature type="domain" description="Thiamine pyrophosphate enzyme N-terminal TPP-binding" evidence="6">
    <location>
        <begin position="57"/>
        <end position="171"/>
    </location>
</feature>
<keyword evidence="2 3" id="KW-0786">Thiamine pyrophosphate</keyword>
<evidence type="ECO:0000313" key="8">
    <source>
        <dbReference type="Proteomes" id="UP000198666"/>
    </source>
</evidence>
<dbReference type="Pfam" id="PF00205">
    <property type="entry name" value="TPP_enzyme_M"/>
    <property type="match status" value="1"/>
</dbReference>
<evidence type="ECO:0000259" key="5">
    <source>
        <dbReference type="Pfam" id="PF02775"/>
    </source>
</evidence>
<dbReference type="Proteomes" id="UP000198666">
    <property type="component" value="Unassembled WGS sequence"/>
</dbReference>
<dbReference type="NCBIfam" id="NF006377">
    <property type="entry name" value="PRK08611.1"/>
    <property type="match status" value="1"/>
</dbReference>
<dbReference type="InterPro" id="IPR012001">
    <property type="entry name" value="Thiamin_PyroP_enz_TPP-bd_dom"/>
</dbReference>
<reference evidence="8" key="1">
    <citation type="submission" date="2016-10" db="EMBL/GenBank/DDBJ databases">
        <authorList>
            <person name="Varghese N."/>
            <person name="Submissions S."/>
        </authorList>
    </citation>
    <scope>NUCLEOTIDE SEQUENCE [LARGE SCALE GENOMIC DNA]</scope>
    <source>
        <strain evidence="8">DSM 21620</strain>
    </source>
</reference>
<dbReference type="GO" id="GO:0030976">
    <property type="term" value="F:thiamine pyrophosphate binding"/>
    <property type="evidence" value="ECO:0007669"/>
    <property type="project" value="InterPro"/>
</dbReference>
<dbReference type="InterPro" id="IPR047212">
    <property type="entry name" value="TPP_POXB-like"/>
</dbReference>
<dbReference type="Pfam" id="PF02775">
    <property type="entry name" value="TPP_enzyme_C"/>
    <property type="match status" value="1"/>
</dbReference>
<gene>
    <name evidence="7" type="ORF">SAMN05421663_103347</name>
</gene>
<dbReference type="GO" id="GO:0003824">
    <property type="term" value="F:catalytic activity"/>
    <property type="evidence" value="ECO:0007669"/>
    <property type="project" value="InterPro"/>
</dbReference>
<dbReference type="InterPro" id="IPR047211">
    <property type="entry name" value="POXB-like"/>
</dbReference>
<dbReference type="SUPFAM" id="SSF52467">
    <property type="entry name" value="DHS-like NAD/FAD-binding domain"/>
    <property type="match status" value="1"/>
</dbReference>
<organism evidence="7 8">
    <name type="scientific">Terribacillus halophilus</name>
    <dbReference type="NCBI Taxonomy" id="361279"/>
    <lineage>
        <taxon>Bacteria</taxon>
        <taxon>Bacillati</taxon>
        <taxon>Bacillota</taxon>
        <taxon>Bacilli</taxon>
        <taxon>Bacillales</taxon>
        <taxon>Bacillaceae</taxon>
        <taxon>Terribacillus</taxon>
    </lineage>
</organism>
<dbReference type="CDD" id="cd02014">
    <property type="entry name" value="TPP_POX"/>
    <property type="match status" value="1"/>
</dbReference>
<dbReference type="InterPro" id="IPR029035">
    <property type="entry name" value="DHS-like_NAD/FAD-binding_dom"/>
</dbReference>
<dbReference type="STRING" id="361279.SAMN05421663_103347"/>
<dbReference type="Gene3D" id="3.40.50.1220">
    <property type="entry name" value="TPP-binding domain"/>
    <property type="match status" value="1"/>
</dbReference>
<dbReference type="Pfam" id="PF02776">
    <property type="entry name" value="TPP_enzyme_N"/>
    <property type="match status" value="1"/>
</dbReference>
<accession>A0A1G6NKS1</accession>
<protein>
    <submittedName>
        <fullName evidence="7">Pyruvate oxidase</fullName>
    </submittedName>
</protein>
<dbReference type="SUPFAM" id="SSF52518">
    <property type="entry name" value="Thiamin diphosphate-binding fold (THDP-binding)"/>
    <property type="match status" value="2"/>
</dbReference>
<dbReference type="GO" id="GO:0000287">
    <property type="term" value="F:magnesium ion binding"/>
    <property type="evidence" value="ECO:0007669"/>
    <property type="project" value="InterPro"/>
</dbReference>
<keyword evidence="8" id="KW-1185">Reference proteome</keyword>
<proteinExistence type="inferred from homology"/>
<dbReference type="PANTHER" id="PTHR42981:SF2">
    <property type="entry name" value="PYRUVATE DEHYDROGENASE [UBIQUINONE]"/>
    <property type="match status" value="1"/>
</dbReference>
<dbReference type="Gene3D" id="3.40.50.970">
    <property type="match status" value="2"/>
</dbReference>
<evidence type="ECO:0000313" key="7">
    <source>
        <dbReference type="EMBL" id="SDC68540.1"/>
    </source>
</evidence>
<dbReference type="CDD" id="cd07039">
    <property type="entry name" value="TPP_PYR_POX"/>
    <property type="match status" value="1"/>
</dbReference>
<dbReference type="InterPro" id="IPR029061">
    <property type="entry name" value="THDP-binding"/>
</dbReference>
<evidence type="ECO:0000259" key="6">
    <source>
        <dbReference type="Pfam" id="PF02776"/>
    </source>
</evidence>
<feature type="domain" description="Thiamine pyrophosphate enzyme central" evidence="4">
    <location>
        <begin position="245"/>
        <end position="373"/>
    </location>
</feature>
<dbReference type="InterPro" id="IPR012000">
    <property type="entry name" value="Thiamin_PyroP_enz_cen_dom"/>
</dbReference>
<comment type="similarity">
    <text evidence="1 3">Belongs to the TPP enzyme family.</text>
</comment>
<evidence type="ECO:0000256" key="1">
    <source>
        <dbReference type="ARBA" id="ARBA00007812"/>
    </source>
</evidence>
<dbReference type="InterPro" id="IPR000399">
    <property type="entry name" value="TPP-bd_CS"/>
</dbReference>
<feature type="domain" description="Thiamine pyrophosphate enzyme TPP-binding" evidence="5">
    <location>
        <begin position="433"/>
        <end position="578"/>
    </location>
</feature>
<evidence type="ECO:0000256" key="2">
    <source>
        <dbReference type="ARBA" id="ARBA00023052"/>
    </source>
</evidence>
<dbReference type="InterPro" id="IPR047210">
    <property type="entry name" value="TPP_PYR_POXB-like"/>
</dbReference>